<evidence type="ECO:0000313" key="2">
    <source>
        <dbReference type="Proteomes" id="UP000198892"/>
    </source>
</evidence>
<dbReference type="Proteomes" id="UP000198892">
    <property type="component" value="Unassembled WGS sequence"/>
</dbReference>
<organism evidence="1 2">
    <name type="scientific">Salibacterium halotolerans</name>
    <dbReference type="NCBI Taxonomy" id="1884432"/>
    <lineage>
        <taxon>Bacteria</taxon>
        <taxon>Bacillati</taxon>
        <taxon>Bacillota</taxon>
        <taxon>Bacilli</taxon>
        <taxon>Bacillales</taxon>
        <taxon>Bacillaceae</taxon>
    </lineage>
</organism>
<accession>A0A1I5L5U0</accession>
<sequence length="68" mass="7842">MEYIDRRTTSYCRVVQRSVKVEFSIFLKKGNLEVCATCTGIEEVCKNCPVIQYNNLYPPATQKRLPPV</sequence>
<protein>
    <submittedName>
        <fullName evidence="1">Uncharacterized protein</fullName>
    </submittedName>
</protein>
<gene>
    <name evidence="1" type="ORF">SAMN05518683_101114</name>
</gene>
<dbReference type="STRING" id="1884432.SAMN05518683_101114"/>
<proteinExistence type="predicted"/>
<name>A0A1I5L5U0_9BACI</name>
<evidence type="ECO:0000313" key="1">
    <source>
        <dbReference type="EMBL" id="SFO92674.1"/>
    </source>
</evidence>
<dbReference type="EMBL" id="FOXD01000001">
    <property type="protein sequence ID" value="SFO92674.1"/>
    <property type="molecule type" value="Genomic_DNA"/>
</dbReference>
<dbReference type="AlphaFoldDB" id="A0A1I5L5U0"/>
<reference evidence="2" key="1">
    <citation type="submission" date="2016-10" db="EMBL/GenBank/DDBJ databases">
        <authorList>
            <person name="Varghese N."/>
            <person name="Submissions S."/>
        </authorList>
    </citation>
    <scope>NUCLEOTIDE SEQUENCE [LARGE SCALE GENOMIC DNA]</scope>
    <source>
        <strain evidence="2">S7</strain>
    </source>
</reference>
<keyword evidence="2" id="KW-1185">Reference proteome</keyword>